<gene>
    <name evidence="7" type="ORF">OH76DRAFT_1414157</name>
</gene>
<feature type="region of interest" description="Disordered" evidence="5">
    <location>
        <begin position="322"/>
        <end position="363"/>
    </location>
</feature>
<dbReference type="InterPro" id="IPR045149">
    <property type="entry name" value="OS-9-like"/>
</dbReference>
<comment type="similarity">
    <text evidence="2">Belongs to the OS-9 family.</text>
</comment>
<dbReference type="GO" id="GO:0030246">
    <property type="term" value="F:carbohydrate binding"/>
    <property type="evidence" value="ECO:0007669"/>
    <property type="project" value="UniProtKB-KW"/>
</dbReference>
<evidence type="ECO:0000313" key="7">
    <source>
        <dbReference type="EMBL" id="RDX56639.1"/>
    </source>
</evidence>
<feature type="region of interest" description="Disordered" evidence="5">
    <location>
        <begin position="449"/>
        <end position="477"/>
    </location>
</feature>
<sequence>MLTTSLLPLSLAALVAARVHHSRVPEDPYAFPKYRVSFLNGLPVLNDTAERWLHDGLRGGELEFLDQPWRESHWDANPLKRIEGTDDRQDAAASSQASNYTLQQIKLGPKSSYLCLIPPPPQDPLATDEEPPAEVSTPVHSWSLLQPLAGTCLYFHELHHQHIPITGEYKPEEDPEWEAYTLGRAPPTLEAGAELTTAEAAAAANLELARGAGSRYLVQRWGDGRKREVEIQAGSFHKSNRSFGYAHPLTLHAVFHCSMTMTDTILFVKETQTCHYVLHIATPRLCGEPGFKSRIDAEEEHYIRCREVVGPEEYERVDPSLPAAAQPIKRPRPQKKVIAPPPVAESKGAGSKEAAKHPKVGGESLAHSEVLRRALEQLLARREAAVVDRHIAIEELPDGEGELLVEYIDLDIPEGEEGMGLLGELLLDGHGQQEGRLFEILRAAGFNVKGKKAGSSAEQDEDDAGEGGREERHRDEL</sequence>
<dbReference type="GO" id="GO:0030970">
    <property type="term" value="P:retrograde protein transport, ER to cytosol"/>
    <property type="evidence" value="ECO:0007669"/>
    <property type="project" value="TreeGrafter"/>
</dbReference>
<evidence type="ECO:0000256" key="1">
    <source>
        <dbReference type="ARBA" id="ARBA00004367"/>
    </source>
</evidence>
<feature type="chain" id="PRO_5016721169" description="Protein OS-9 homolog" evidence="6">
    <location>
        <begin position="18"/>
        <end position="477"/>
    </location>
</feature>
<organism evidence="7 8">
    <name type="scientific">Lentinus brumalis</name>
    <dbReference type="NCBI Taxonomy" id="2498619"/>
    <lineage>
        <taxon>Eukaryota</taxon>
        <taxon>Fungi</taxon>
        <taxon>Dikarya</taxon>
        <taxon>Basidiomycota</taxon>
        <taxon>Agaricomycotina</taxon>
        <taxon>Agaricomycetes</taxon>
        <taxon>Polyporales</taxon>
        <taxon>Polyporaceae</taxon>
        <taxon>Lentinus</taxon>
    </lineage>
</organism>
<dbReference type="GO" id="GO:0005788">
    <property type="term" value="C:endoplasmic reticulum lumen"/>
    <property type="evidence" value="ECO:0007669"/>
    <property type="project" value="TreeGrafter"/>
</dbReference>
<evidence type="ECO:0000256" key="2">
    <source>
        <dbReference type="ARBA" id="ARBA00009918"/>
    </source>
</evidence>
<dbReference type="Proteomes" id="UP000256964">
    <property type="component" value="Unassembled WGS sequence"/>
</dbReference>
<keyword evidence="4" id="KW-0430">Lectin</keyword>
<dbReference type="GO" id="GO:0030968">
    <property type="term" value="P:endoplasmic reticulum unfolded protein response"/>
    <property type="evidence" value="ECO:0007669"/>
    <property type="project" value="InterPro"/>
</dbReference>
<dbReference type="PANTHER" id="PTHR15414:SF0">
    <property type="entry name" value="ENDOPLASMIC RETICULUM LECTIN 1"/>
    <property type="match status" value="1"/>
</dbReference>
<evidence type="ECO:0000256" key="5">
    <source>
        <dbReference type="SAM" id="MobiDB-lite"/>
    </source>
</evidence>
<dbReference type="STRING" id="139420.A0A371DVR9"/>
<dbReference type="InterPro" id="IPR009011">
    <property type="entry name" value="Man6P_isomerase_rcpt-bd_dom_sf"/>
</dbReference>
<dbReference type="AlphaFoldDB" id="A0A371DVR9"/>
<keyword evidence="6" id="KW-0732">Signal</keyword>
<feature type="compositionally biased region" description="Basic and acidic residues" evidence="5">
    <location>
        <begin position="466"/>
        <end position="477"/>
    </location>
</feature>
<protein>
    <recommendedName>
        <fullName evidence="3">Protein OS-9 homolog</fullName>
    </recommendedName>
</protein>
<evidence type="ECO:0000256" key="6">
    <source>
        <dbReference type="SAM" id="SignalP"/>
    </source>
</evidence>
<evidence type="ECO:0000313" key="8">
    <source>
        <dbReference type="Proteomes" id="UP000256964"/>
    </source>
</evidence>
<evidence type="ECO:0000256" key="3">
    <source>
        <dbReference type="ARBA" id="ARBA00018727"/>
    </source>
</evidence>
<dbReference type="GO" id="GO:0005789">
    <property type="term" value="C:endoplasmic reticulum membrane"/>
    <property type="evidence" value="ECO:0007669"/>
    <property type="project" value="UniProtKB-SubCell"/>
</dbReference>
<dbReference type="EMBL" id="KZ857380">
    <property type="protein sequence ID" value="RDX56639.1"/>
    <property type="molecule type" value="Genomic_DNA"/>
</dbReference>
<name>A0A371DVR9_9APHY</name>
<keyword evidence="8" id="KW-1185">Reference proteome</keyword>
<comment type="subcellular location">
    <subcellularLocation>
        <location evidence="1">Endoplasmic reticulum membrane</location>
        <topology evidence="1">Peripheral membrane protein</topology>
        <orientation evidence="1">Lumenal side</orientation>
    </subcellularLocation>
</comment>
<feature type="signal peptide" evidence="6">
    <location>
        <begin position="1"/>
        <end position="17"/>
    </location>
</feature>
<dbReference type="OrthoDB" id="448954at2759"/>
<reference evidence="7 8" key="1">
    <citation type="journal article" date="2018" name="Biotechnol. Biofuels">
        <title>Integrative visual omics of the white-rot fungus Polyporus brumalis exposes the biotechnological potential of its oxidative enzymes for delignifying raw plant biomass.</title>
        <authorList>
            <person name="Miyauchi S."/>
            <person name="Rancon A."/>
            <person name="Drula E."/>
            <person name="Hage H."/>
            <person name="Chaduli D."/>
            <person name="Favel A."/>
            <person name="Grisel S."/>
            <person name="Henrissat B."/>
            <person name="Herpoel-Gimbert I."/>
            <person name="Ruiz-Duenas F.J."/>
            <person name="Chevret D."/>
            <person name="Hainaut M."/>
            <person name="Lin J."/>
            <person name="Wang M."/>
            <person name="Pangilinan J."/>
            <person name="Lipzen A."/>
            <person name="Lesage-Meessen L."/>
            <person name="Navarro D."/>
            <person name="Riley R."/>
            <person name="Grigoriev I.V."/>
            <person name="Zhou S."/>
            <person name="Raouche S."/>
            <person name="Rosso M.N."/>
        </authorList>
    </citation>
    <scope>NUCLEOTIDE SEQUENCE [LARGE SCALE GENOMIC DNA]</scope>
    <source>
        <strain evidence="7 8">BRFM 1820</strain>
    </source>
</reference>
<dbReference type="Gene3D" id="2.70.130.10">
    <property type="entry name" value="Mannose-6-phosphate receptor binding domain"/>
    <property type="match status" value="1"/>
</dbReference>
<accession>A0A371DVR9</accession>
<dbReference type="PANTHER" id="PTHR15414">
    <property type="entry name" value="OS-9-RELATED"/>
    <property type="match status" value="1"/>
</dbReference>
<evidence type="ECO:0000256" key="4">
    <source>
        <dbReference type="ARBA" id="ARBA00022734"/>
    </source>
</evidence>
<proteinExistence type="inferred from homology"/>